<keyword evidence="1 2" id="KW-0812">Transmembrane</keyword>
<protein>
    <submittedName>
        <fullName evidence="2">Transmembrane protein 223</fullName>
    </submittedName>
</protein>
<keyword evidence="1" id="KW-0472">Membrane</keyword>
<evidence type="ECO:0000313" key="2">
    <source>
        <dbReference type="EMBL" id="MBW18392.1"/>
    </source>
</evidence>
<dbReference type="GO" id="GO:0007399">
    <property type="term" value="P:nervous system development"/>
    <property type="evidence" value="ECO:0007669"/>
    <property type="project" value="TreeGrafter"/>
</dbReference>
<gene>
    <name evidence="2" type="primary">Tmem223</name>
</gene>
<evidence type="ECO:0000256" key="1">
    <source>
        <dbReference type="SAM" id="Phobius"/>
    </source>
</evidence>
<keyword evidence="1" id="KW-1133">Transmembrane helix</keyword>
<proteinExistence type="predicted"/>
<reference evidence="2" key="1">
    <citation type="submission" date="2017-10" db="EMBL/GenBank/DDBJ databases">
        <title>Transcriptome Assembly of Sugarcane Aphid Adults.</title>
        <authorList>
            <person name="Scully E.D."/>
            <person name="Palmer N.A."/>
            <person name="Geib S.M."/>
            <person name="Sarath G."/>
            <person name="Sattler S.E."/>
        </authorList>
    </citation>
    <scope>NUCLEOTIDE SEQUENCE</scope>
    <source>
        <tissue evidence="2">Whole body</tissue>
    </source>
</reference>
<feature type="transmembrane region" description="Helical" evidence="1">
    <location>
        <begin position="121"/>
        <end position="144"/>
    </location>
</feature>
<dbReference type="EMBL" id="GFXV01006587">
    <property type="protein sequence ID" value="MBW18392.1"/>
    <property type="molecule type" value="Transcribed_RNA"/>
</dbReference>
<dbReference type="Pfam" id="PF06979">
    <property type="entry name" value="TMEM70"/>
    <property type="match status" value="1"/>
</dbReference>
<dbReference type="PANTHER" id="PTHR14549:SF2">
    <property type="entry name" value="TRANSMEMBRANE PROTEIN 223"/>
    <property type="match status" value="1"/>
</dbReference>
<name>A0A2H8TXY6_9HEMI</name>
<dbReference type="PANTHER" id="PTHR14549">
    <property type="entry name" value="TRANSMEMBRANE PROTEIN 223"/>
    <property type="match status" value="1"/>
</dbReference>
<feature type="transmembrane region" description="Helical" evidence="1">
    <location>
        <begin position="74"/>
        <end position="95"/>
    </location>
</feature>
<dbReference type="OrthoDB" id="5950063at2759"/>
<dbReference type="GO" id="GO:0005739">
    <property type="term" value="C:mitochondrion"/>
    <property type="evidence" value="ECO:0007669"/>
    <property type="project" value="TreeGrafter"/>
</dbReference>
<sequence length="230" mass="26363">MIFHHIFNFLPCIRCVTFYRTFYTSGKLHKNQLEKLKWFNKRYFNEQSIFNLNTNVPKDVLLYKSSSDKTYKMISVFSIVQFGFWITVADSYNVLLNKEPDNNSNHQPISWVDKIKSRGKIATLGIPIACLCMGTILIAICSVYTMKSVKMLVLCKGGDRLSITSFGFFNRNITTTIPLETVSCTVGRNSSGQSIPLKVKGKWFHYTLDKNGEIYNPKLFDYTAGLSRNV</sequence>
<organism evidence="2">
    <name type="scientific">Melanaphis sacchari</name>
    <dbReference type="NCBI Taxonomy" id="742174"/>
    <lineage>
        <taxon>Eukaryota</taxon>
        <taxon>Metazoa</taxon>
        <taxon>Ecdysozoa</taxon>
        <taxon>Arthropoda</taxon>
        <taxon>Hexapoda</taxon>
        <taxon>Insecta</taxon>
        <taxon>Pterygota</taxon>
        <taxon>Neoptera</taxon>
        <taxon>Paraneoptera</taxon>
        <taxon>Hemiptera</taxon>
        <taxon>Sternorrhyncha</taxon>
        <taxon>Aphidomorpha</taxon>
        <taxon>Aphidoidea</taxon>
        <taxon>Aphididae</taxon>
        <taxon>Aphidini</taxon>
        <taxon>Melanaphis</taxon>
    </lineage>
</organism>
<accession>A0A2H8TXY6</accession>
<dbReference type="InterPro" id="IPR026100">
    <property type="entry name" value="Tmem223"/>
</dbReference>
<dbReference type="AlphaFoldDB" id="A0A2H8TXY6"/>
<dbReference type="InterPro" id="IPR045325">
    <property type="entry name" value="TMEM70/TMEM186/TMEM223"/>
</dbReference>